<evidence type="ECO:0000313" key="5">
    <source>
        <dbReference type="EMBL" id="KAB5595603.1"/>
    </source>
</evidence>
<keyword evidence="3" id="KW-0472">Membrane</keyword>
<dbReference type="PANTHER" id="PTHR22696:SF1">
    <property type="entry name" value="E3 UBIQUITIN-PROTEIN LIGASE RNF26"/>
    <property type="match status" value="1"/>
</dbReference>
<dbReference type="GO" id="GO:0061630">
    <property type="term" value="F:ubiquitin protein ligase activity"/>
    <property type="evidence" value="ECO:0007669"/>
    <property type="project" value="TreeGrafter"/>
</dbReference>
<dbReference type="PROSITE" id="PS50089">
    <property type="entry name" value="ZF_RING_2"/>
    <property type="match status" value="1"/>
</dbReference>
<dbReference type="EMBL" id="SSOP01000008">
    <property type="protein sequence ID" value="KAB5595603.1"/>
    <property type="molecule type" value="Genomic_DNA"/>
</dbReference>
<keyword evidence="1" id="KW-0862">Zinc</keyword>
<feature type="transmembrane region" description="Helical" evidence="3">
    <location>
        <begin position="118"/>
        <end position="144"/>
    </location>
</feature>
<feature type="region of interest" description="Disordered" evidence="2">
    <location>
        <begin position="561"/>
        <end position="587"/>
    </location>
</feature>
<dbReference type="GO" id="GO:0006511">
    <property type="term" value="P:ubiquitin-dependent protein catabolic process"/>
    <property type="evidence" value="ECO:0007669"/>
    <property type="project" value="TreeGrafter"/>
</dbReference>
<keyword evidence="6" id="KW-1185">Reference proteome</keyword>
<evidence type="ECO:0000256" key="2">
    <source>
        <dbReference type="SAM" id="MobiDB-lite"/>
    </source>
</evidence>
<feature type="transmembrane region" description="Helical" evidence="3">
    <location>
        <begin position="183"/>
        <end position="204"/>
    </location>
</feature>
<feature type="transmembrane region" description="Helical" evidence="3">
    <location>
        <begin position="307"/>
        <end position="326"/>
    </location>
</feature>
<accession>A0A5N5QVM5</accession>
<protein>
    <recommendedName>
        <fullName evidence="4">RING-type domain-containing protein</fullName>
    </recommendedName>
</protein>
<feature type="transmembrane region" description="Helical" evidence="3">
    <location>
        <begin position="335"/>
        <end position="356"/>
    </location>
</feature>
<feature type="compositionally biased region" description="Low complexity" evidence="2">
    <location>
        <begin position="607"/>
        <end position="625"/>
    </location>
</feature>
<evidence type="ECO:0000313" key="6">
    <source>
        <dbReference type="Proteomes" id="UP000383932"/>
    </source>
</evidence>
<feature type="domain" description="RING-type" evidence="4">
    <location>
        <begin position="685"/>
        <end position="728"/>
    </location>
</feature>
<reference evidence="5 6" key="1">
    <citation type="journal article" date="2019" name="Fungal Biol. Biotechnol.">
        <title>Draft genome sequence of fastidious pathogen Ceratobasidium theobromae, which causes vascular-streak dieback in Theobroma cacao.</title>
        <authorList>
            <person name="Ali S.S."/>
            <person name="Asman A."/>
            <person name="Shao J."/>
            <person name="Firmansyah A.P."/>
            <person name="Susilo A.W."/>
            <person name="Rosmana A."/>
            <person name="McMahon P."/>
            <person name="Junaid M."/>
            <person name="Guest D."/>
            <person name="Kheng T.Y."/>
            <person name="Meinhardt L.W."/>
            <person name="Bailey B.A."/>
        </authorList>
    </citation>
    <scope>NUCLEOTIDE SEQUENCE [LARGE SCALE GENOMIC DNA]</scope>
    <source>
        <strain evidence="5 6">CT2</strain>
    </source>
</reference>
<evidence type="ECO:0000256" key="1">
    <source>
        <dbReference type="PROSITE-ProRule" id="PRU00175"/>
    </source>
</evidence>
<feature type="transmembrane region" description="Helical" evidence="3">
    <location>
        <begin position="232"/>
        <end position="249"/>
    </location>
</feature>
<feature type="region of interest" description="Disordered" evidence="2">
    <location>
        <begin position="606"/>
        <end position="625"/>
    </location>
</feature>
<comment type="caution">
    <text evidence="5">The sequence shown here is derived from an EMBL/GenBank/DDBJ whole genome shotgun (WGS) entry which is preliminary data.</text>
</comment>
<evidence type="ECO:0000256" key="3">
    <source>
        <dbReference type="SAM" id="Phobius"/>
    </source>
</evidence>
<dbReference type="GO" id="GO:0008270">
    <property type="term" value="F:zinc ion binding"/>
    <property type="evidence" value="ECO:0007669"/>
    <property type="project" value="UniProtKB-KW"/>
</dbReference>
<dbReference type="Proteomes" id="UP000383932">
    <property type="component" value="Unassembled WGS sequence"/>
</dbReference>
<keyword evidence="3" id="KW-0812">Transmembrane</keyword>
<gene>
    <name evidence="5" type="ORF">CTheo_1064</name>
</gene>
<feature type="transmembrane region" description="Helical" evidence="3">
    <location>
        <begin position="270"/>
        <end position="287"/>
    </location>
</feature>
<dbReference type="PANTHER" id="PTHR22696">
    <property type="entry name" value="E3 UBIQUITIN-PROTEIN LIGASE RNF26"/>
    <property type="match status" value="1"/>
</dbReference>
<feature type="transmembrane region" description="Helical" evidence="3">
    <location>
        <begin position="362"/>
        <end position="387"/>
    </location>
</feature>
<evidence type="ECO:0000259" key="4">
    <source>
        <dbReference type="PROSITE" id="PS50089"/>
    </source>
</evidence>
<keyword evidence="1" id="KW-0863">Zinc-finger</keyword>
<keyword evidence="1" id="KW-0479">Metal-binding</keyword>
<dbReference type="AlphaFoldDB" id="A0A5N5QVM5"/>
<sequence length="740" mass="81503">MTSAALDLPVLLSAAASTSRPDTPLELPFYWTSTLTYERPTLNMDILRSIPDSLSAARTGLRHVVRELIGGKVEISYVRAKSITSTTTTVLPSSTMAAAATSTGTNPLPPADKMPSPWGFITSGYALGLLLMAILLNRIAHVVVPPRQGHNRRQYQRRRLWNALLPINISATHTRLVSRAPSIALLGTALFLLSITLLQASGIWEPLAIEPDSRWGQMWYVRMCRWAAEKEMSYVCWTTYIAVCVAMVMNTLTRGLEGVWVPRHRMGRILSIYFLLHIYASPIMHAQAPKQPLPTENTPPSRPDKHVLVTIILPLLQLTILHILAVNKKWSRQRLIPTTVCGLISIVHFGYVTLFSSSTYPFFTYLNSLLEAFLVGIILLTCLLHFLTRALLEGRFVFNPFAEEGGLAHQSLLPSRSDDYAVALLKLGSACIEVTAMAGFGNEASVASVPTIPGAPKGFAREIKSVHAVEHDLGSTSAWFDMSWTREVGRFGQRIAQVGKGISRAVWRGIRRRRAESCVNASVDEDDKALIVREKHTEVQDIQDVYARYLLGQATLSDDEDDEFRLGVDESDSESELDEVGEADSGVDEEVDADVSAPALYADLARRSLQPRSRSSSPSATSSALTPMLIAHLTSPARSAPLTRRRYTQISGPDPDIAWLTHRRTASGAVPNGAGTDDDDPRRNCVVCTVEARSVICWPCRCLALCDDCRSNLASRMGAGKHQCPCCRRSVEGYSRIFIP</sequence>
<name>A0A5N5QVM5_9AGAM</name>
<dbReference type="InterPro" id="IPR013083">
    <property type="entry name" value="Znf_RING/FYVE/PHD"/>
</dbReference>
<dbReference type="OrthoDB" id="66726at2759"/>
<dbReference type="Pfam" id="PF13920">
    <property type="entry name" value="zf-C3HC4_3"/>
    <property type="match status" value="1"/>
</dbReference>
<dbReference type="InterPro" id="IPR001841">
    <property type="entry name" value="Znf_RING"/>
</dbReference>
<organism evidence="5 6">
    <name type="scientific">Ceratobasidium theobromae</name>
    <dbReference type="NCBI Taxonomy" id="1582974"/>
    <lineage>
        <taxon>Eukaryota</taxon>
        <taxon>Fungi</taxon>
        <taxon>Dikarya</taxon>
        <taxon>Basidiomycota</taxon>
        <taxon>Agaricomycotina</taxon>
        <taxon>Agaricomycetes</taxon>
        <taxon>Cantharellales</taxon>
        <taxon>Ceratobasidiaceae</taxon>
        <taxon>Ceratobasidium</taxon>
    </lineage>
</organism>
<dbReference type="GO" id="GO:0016567">
    <property type="term" value="P:protein ubiquitination"/>
    <property type="evidence" value="ECO:0007669"/>
    <property type="project" value="TreeGrafter"/>
</dbReference>
<keyword evidence="3" id="KW-1133">Transmembrane helix</keyword>
<dbReference type="Gene3D" id="3.30.40.10">
    <property type="entry name" value="Zinc/RING finger domain, C3HC4 (zinc finger)"/>
    <property type="match status" value="1"/>
</dbReference>
<proteinExistence type="predicted"/>